<comment type="caution">
    <text evidence="1">The sequence shown here is derived from an EMBL/GenBank/DDBJ whole genome shotgun (WGS) entry which is preliminary data.</text>
</comment>
<dbReference type="OrthoDB" id="6284373at2759"/>
<accession>A0A8J2P7R7</accession>
<dbReference type="Proteomes" id="UP000708208">
    <property type="component" value="Unassembled WGS sequence"/>
</dbReference>
<sequence length="100" mass="11520">MNLRSVRELRFFDDSFPIANFSERFNGPCREIKIFSDNVTPMIVASCLTDVPPAYNDFLPINLAKVTNLKILFPHISFGPEVVFFDTVYAFNSEGYRVYL</sequence>
<proteinExistence type="predicted"/>
<evidence type="ECO:0000313" key="2">
    <source>
        <dbReference type="Proteomes" id="UP000708208"/>
    </source>
</evidence>
<gene>
    <name evidence="1" type="ORF">AFUS01_LOCUS22740</name>
</gene>
<evidence type="ECO:0000313" key="1">
    <source>
        <dbReference type="EMBL" id="CAG7734344.1"/>
    </source>
</evidence>
<organism evidence="1 2">
    <name type="scientific">Allacma fusca</name>
    <dbReference type="NCBI Taxonomy" id="39272"/>
    <lineage>
        <taxon>Eukaryota</taxon>
        <taxon>Metazoa</taxon>
        <taxon>Ecdysozoa</taxon>
        <taxon>Arthropoda</taxon>
        <taxon>Hexapoda</taxon>
        <taxon>Collembola</taxon>
        <taxon>Symphypleona</taxon>
        <taxon>Sminthuridae</taxon>
        <taxon>Allacma</taxon>
    </lineage>
</organism>
<name>A0A8J2P7R7_9HEXA</name>
<protein>
    <submittedName>
        <fullName evidence="1">Uncharacterized protein</fullName>
    </submittedName>
</protein>
<dbReference type="EMBL" id="CAJVCH010267441">
    <property type="protein sequence ID" value="CAG7734344.1"/>
    <property type="molecule type" value="Genomic_DNA"/>
</dbReference>
<reference evidence="1" key="1">
    <citation type="submission" date="2021-06" db="EMBL/GenBank/DDBJ databases">
        <authorList>
            <person name="Hodson N. C."/>
            <person name="Mongue J. A."/>
            <person name="Jaron S. K."/>
        </authorList>
    </citation>
    <scope>NUCLEOTIDE SEQUENCE</scope>
</reference>
<keyword evidence="2" id="KW-1185">Reference proteome</keyword>
<dbReference type="AlphaFoldDB" id="A0A8J2P7R7"/>